<dbReference type="KEGG" id="psco:LY89DRAFT_724676"/>
<dbReference type="OrthoDB" id="3759773at2759"/>
<gene>
    <name evidence="1" type="ORF">LY89DRAFT_724676</name>
</gene>
<protein>
    <submittedName>
        <fullName evidence="1">Uncharacterized protein</fullName>
    </submittedName>
</protein>
<dbReference type="GeneID" id="28828646"/>
<proteinExistence type="predicted"/>
<dbReference type="RefSeq" id="XP_018063530.1">
    <property type="nucleotide sequence ID" value="XM_018218920.1"/>
</dbReference>
<evidence type="ECO:0000313" key="1">
    <source>
        <dbReference type="EMBL" id="KUJ09175.1"/>
    </source>
</evidence>
<dbReference type="AlphaFoldDB" id="A0A132B9U8"/>
<dbReference type="InParanoid" id="A0A132B9U8"/>
<dbReference type="STRING" id="149040.A0A132B9U8"/>
<name>A0A132B9U8_MOLSC</name>
<evidence type="ECO:0000313" key="2">
    <source>
        <dbReference type="Proteomes" id="UP000070700"/>
    </source>
</evidence>
<reference evidence="1 2" key="1">
    <citation type="submission" date="2015-10" db="EMBL/GenBank/DDBJ databases">
        <title>Full genome of DAOMC 229536 Phialocephala scopiformis, a fungal endophyte of spruce producing the potent anti-insectan compound rugulosin.</title>
        <authorList>
            <consortium name="DOE Joint Genome Institute"/>
            <person name="Walker A.K."/>
            <person name="Frasz S.L."/>
            <person name="Seifert K.A."/>
            <person name="Miller J.D."/>
            <person name="Mondo S.J."/>
            <person name="Labutti K."/>
            <person name="Lipzen A."/>
            <person name="Dockter R."/>
            <person name="Kennedy M."/>
            <person name="Grigoriev I.V."/>
            <person name="Spatafora J.W."/>
        </authorList>
    </citation>
    <scope>NUCLEOTIDE SEQUENCE [LARGE SCALE GENOMIC DNA]</scope>
    <source>
        <strain evidence="1 2">CBS 120377</strain>
    </source>
</reference>
<sequence length="260" mass="29431">MNSKALFQRLVSPSGWEEARSLNIGHPPAGLFIHGPIAELEVGVFLVDVRIKTQSLDDYSVLSPDSDSQQLAAAMQHLKSFDFITDCGREHALSTVEIAKLREFFTAMCSSRLLENVRICLEGMTPQNTGSLWSCIPNFKSPKLRKLRLQSMGLHLTELAPWIDELLVSSSHPMLWLKMERFGLLSGKWADALDVLREKAVLIIELERPWNFEDGMTESSWPTWHEVFKRPALSGFCKADDYVNGWIDQNPLRTIESDGE</sequence>
<dbReference type="Proteomes" id="UP000070700">
    <property type="component" value="Unassembled WGS sequence"/>
</dbReference>
<dbReference type="EMBL" id="KQ947433">
    <property type="protein sequence ID" value="KUJ09175.1"/>
    <property type="molecule type" value="Genomic_DNA"/>
</dbReference>
<accession>A0A132B9U8</accession>
<organism evidence="1 2">
    <name type="scientific">Mollisia scopiformis</name>
    <name type="common">Conifer needle endophyte fungus</name>
    <name type="synonym">Phialocephala scopiformis</name>
    <dbReference type="NCBI Taxonomy" id="149040"/>
    <lineage>
        <taxon>Eukaryota</taxon>
        <taxon>Fungi</taxon>
        <taxon>Dikarya</taxon>
        <taxon>Ascomycota</taxon>
        <taxon>Pezizomycotina</taxon>
        <taxon>Leotiomycetes</taxon>
        <taxon>Helotiales</taxon>
        <taxon>Mollisiaceae</taxon>
        <taxon>Mollisia</taxon>
    </lineage>
</organism>
<keyword evidence="2" id="KW-1185">Reference proteome</keyword>